<evidence type="ECO:0000313" key="1">
    <source>
        <dbReference type="EMBL" id="QIP10027.1"/>
    </source>
</evidence>
<dbReference type="RefSeq" id="WP_166469465.1">
    <property type="nucleotide sequence ID" value="NZ_CP050066.2"/>
</dbReference>
<gene>
    <name evidence="1" type="ORF">HAV00_29000</name>
</gene>
<proteinExistence type="predicted"/>
<sequence>MLTDEQKALVDECIFQRGRIMTSYSQVEFMLADISVLLHLKFPYLIDKRIKAAKDIANRPGYEKYRDELHAICDGLSEFDDIRLFMAHGWVSAEMDKAGNIKIEFLRYQRTGEGQFGLMRGGTDLVRLRQAADDITNYCERVLTLFRRIYEEKDLENEHTKRYRDEKAPA</sequence>
<dbReference type="Proteomes" id="UP000500895">
    <property type="component" value="Chromosome"/>
</dbReference>
<accession>A0A6G9AC28</accession>
<reference evidence="1 2" key="1">
    <citation type="journal article" date="2020" name="Int. J. Syst. Evol. Microbiol.">
        <title>Description and complete genome sequences of Bradyrhizobium symbiodeficiens sp. nov., a non-symbiotic bacterium associated with legumes native to Canada.</title>
        <authorList>
            <person name="Bromfield E.S.P."/>
            <person name="Cloutier S."/>
            <person name="Nguyen H.D.T."/>
        </authorList>
    </citation>
    <scope>NUCLEOTIDE SEQUENCE [LARGE SCALE GENOMIC DNA]</scope>
    <source>
        <strain evidence="1 2">101S1MB</strain>
    </source>
</reference>
<protein>
    <submittedName>
        <fullName evidence="1">Uncharacterized protein</fullName>
    </submittedName>
</protein>
<organism evidence="1 2">
    <name type="scientific">Bradyrhizobium symbiodeficiens</name>
    <dbReference type="NCBI Taxonomy" id="1404367"/>
    <lineage>
        <taxon>Bacteria</taxon>
        <taxon>Pseudomonadati</taxon>
        <taxon>Pseudomonadota</taxon>
        <taxon>Alphaproteobacteria</taxon>
        <taxon>Hyphomicrobiales</taxon>
        <taxon>Nitrobacteraceae</taxon>
        <taxon>Bradyrhizobium</taxon>
    </lineage>
</organism>
<evidence type="ECO:0000313" key="2">
    <source>
        <dbReference type="Proteomes" id="UP000500895"/>
    </source>
</evidence>
<dbReference type="EMBL" id="CP050066">
    <property type="protein sequence ID" value="QIP10027.1"/>
    <property type="molecule type" value="Genomic_DNA"/>
</dbReference>
<name>A0A6G9AC28_9BRAD</name>
<dbReference type="AlphaFoldDB" id="A0A6G9AC28"/>